<proteinExistence type="predicted"/>
<sequence length="264" mass="31291">MEEKVNFPKLEPMKVIILEHRNALRYYDYRPFQIVWRVDGALPTENVREFGMTVHLMRTNRSDLYFYSDSTKNDSEIRRSEHDGTLFEIIYFPDQLFQSSMYDIVNVTITPVIASYKGESGSKIYLMGYNEIEMSRMVVKVDSIVSLSCLQYVKNESECFWELLSRESLHKKVDRPRQFFNGTEIPEVDTLSLGINFHDSAFFYCYVRRKFPGELHRKTTFVEVIPLQEGQLKPNLSVRVVEERPRHIIIMWNYSIPDIVKEKR</sequence>
<dbReference type="AlphaFoldDB" id="A0A0N4WVH0"/>
<keyword evidence="2" id="KW-1185">Reference proteome</keyword>
<gene>
    <name evidence="1" type="ORF">HPLM_LOCUS15689</name>
</gene>
<protein>
    <submittedName>
        <fullName evidence="3">Ig-like domain-containing protein</fullName>
    </submittedName>
</protein>
<evidence type="ECO:0000313" key="2">
    <source>
        <dbReference type="Proteomes" id="UP000268014"/>
    </source>
</evidence>
<reference evidence="1 2" key="2">
    <citation type="submission" date="2018-11" db="EMBL/GenBank/DDBJ databases">
        <authorList>
            <consortium name="Pathogen Informatics"/>
        </authorList>
    </citation>
    <scope>NUCLEOTIDE SEQUENCE [LARGE SCALE GENOMIC DNA]</scope>
    <source>
        <strain evidence="1 2">MHpl1</strain>
    </source>
</reference>
<accession>A0A0N4WVH0</accession>
<dbReference type="EMBL" id="UZAF01019084">
    <property type="protein sequence ID" value="VDO57497.1"/>
    <property type="molecule type" value="Genomic_DNA"/>
</dbReference>
<name>A0A0N4WVH0_HAEPC</name>
<dbReference type="WBParaSite" id="HPLM_0001569701-mRNA-1">
    <property type="protein sequence ID" value="HPLM_0001569701-mRNA-1"/>
    <property type="gene ID" value="HPLM_0001569701"/>
</dbReference>
<reference evidence="3" key="1">
    <citation type="submission" date="2017-02" db="UniProtKB">
        <authorList>
            <consortium name="WormBaseParasite"/>
        </authorList>
    </citation>
    <scope>IDENTIFICATION</scope>
</reference>
<dbReference type="OrthoDB" id="10396127at2759"/>
<evidence type="ECO:0000313" key="1">
    <source>
        <dbReference type="EMBL" id="VDO57497.1"/>
    </source>
</evidence>
<organism evidence="3">
    <name type="scientific">Haemonchus placei</name>
    <name type="common">Barber's pole worm</name>
    <dbReference type="NCBI Taxonomy" id="6290"/>
    <lineage>
        <taxon>Eukaryota</taxon>
        <taxon>Metazoa</taxon>
        <taxon>Ecdysozoa</taxon>
        <taxon>Nematoda</taxon>
        <taxon>Chromadorea</taxon>
        <taxon>Rhabditida</taxon>
        <taxon>Rhabditina</taxon>
        <taxon>Rhabditomorpha</taxon>
        <taxon>Strongyloidea</taxon>
        <taxon>Trichostrongylidae</taxon>
        <taxon>Haemonchus</taxon>
    </lineage>
</organism>
<dbReference type="Proteomes" id="UP000268014">
    <property type="component" value="Unassembled WGS sequence"/>
</dbReference>
<evidence type="ECO:0000313" key="3">
    <source>
        <dbReference type="WBParaSite" id="HPLM_0001569701-mRNA-1"/>
    </source>
</evidence>